<dbReference type="PANTHER" id="PTHR47481:SF43">
    <property type="entry name" value="RETROTRANSPOSON COPIA-LIKE N-TERMINAL DOMAIN-CONTAINING PROTEIN"/>
    <property type="match status" value="1"/>
</dbReference>
<organism evidence="1 2">
    <name type="scientific">Cuscuta europaea</name>
    <name type="common">European dodder</name>
    <dbReference type="NCBI Taxonomy" id="41803"/>
    <lineage>
        <taxon>Eukaryota</taxon>
        <taxon>Viridiplantae</taxon>
        <taxon>Streptophyta</taxon>
        <taxon>Embryophyta</taxon>
        <taxon>Tracheophyta</taxon>
        <taxon>Spermatophyta</taxon>
        <taxon>Magnoliopsida</taxon>
        <taxon>eudicotyledons</taxon>
        <taxon>Gunneridae</taxon>
        <taxon>Pentapetalae</taxon>
        <taxon>asterids</taxon>
        <taxon>lamiids</taxon>
        <taxon>Solanales</taxon>
        <taxon>Convolvulaceae</taxon>
        <taxon>Cuscuteae</taxon>
        <taxon>Cuscuta</taxon>
        <taxon>Cuscuta subgen. Cuscuta</taxon>
    </lineage>
</organism>
<accession>A0A9P0ZEP9</accession>
<gene>
    <name evidence="1" type="ORF">CEURO_LOCUS14850</name>
</gene>
<name>A0A9P0ZEP9_CUSEU</name>
<dbReference type="Pfam" id="PF14223">
    <property type="entry name" value="Retrotran_gag_2"/>
    <property type="match status" value="1"/>
</dbReference>
<dbReference type="OrthoDB" id="1749636at2759"/>
<proteinExistence type="predicted"/>
<protein>
    <submittedName>
        <fullName evidence="1">Uncharacterized protein</fullName>
    </submittedName>
</protein>
<sequence>MATIIPTTPVFSLTASTHFPIKLTTSNFPVWKCQVHSALVGLGLDAYVDGTLSASDQYMDTAKTQINPCYTIWYRQDKTIVSALLGSCTDTIQPLLSSATTARQAWEKLALTYASTSRDRIISLKTTLARTTKGNRPVILAEMYALSEALALAQCPQSEEDLVINILNGLGSEYSGITSAIRVRETALPLTQLQDILLRQALLFPRSTPLIWLTDLEIVAIFHLGIVAHHPPGEGVEAILELTHAPTQIPSHADFVKTSAMMLRLAANYKDFSETTKYHIRPLRRFITHQ</sequence>
<dbReference type="AlphaFoldDB" id="A0A9P0ZEP9"/>
<reference evidence="1" key="1">
    <citation type="submission" date="2022-07" db="EMBL/GenBank/DDBJ databases">
        <authorList>
            <person name="Macas J."/>
            <person name="Novak P."/>
            <person name="Neumann P."/>
        </authorList>
    </citation>
    <scope>NUCLEOTIDE SEQUENCE</scope>
</reference>
<dbReference type="Proteomes" id="UP001152484">
    <property type="component" value="Unassembled WGS sequence"/>
</dbReference>
<comment type="caution">
    <text evidence="1">The sequence shown here is derived from an EMBL/GenBank/DDBJ whole genome shotgun (WGS) entry which is preliminary data.</text>
</comment>
<evidence type="ECO:0000313" key="2">
    <source>
        <dbReference type="Proteomes" id="UP001152484"/>
    </source>
</evidence>
<dbReference type="EMBL" id="CAMAPE010000038">
    <property type="protein sequence ID" value="CAH9100248.1"/>
    <property type="molecule type" value="Genomic_DNA"/>
</dbReference>
<keyword evidence="2" id="KW-1185">Reference proteome</keyword>
<dbReference type="PANTHER" id="PTHR47481">
    <property type="match status" value="1"/>
</dbReference>
<evidence type="ECO:0000313" key="1">
    <source>
        <dbReference type="EMBL" id="CAH9100248.1"/>
    </source>
</evidence>